<sequence>MAELKEKIAYIQGLADGLNLDDKSAEGKILRHILEVLEDMADIVEDIDLGQAELEDYVEAIDEDLAELEKDFLEREVECSCDHDHYSDEDLDDLDDLDDVDVEEIDDDEVEVECPHCGEVAYVEEEDLADEELEILCPNCGKVLFESTESDDDDEL</sequence>
<accession>A0A1H9Y2K4</accession>
<evidence type="ECO:0000313" key="2">
    <source>
        <dbReference type="Proteomes" id="UP000243819"/>
    </source>
</evidence>
<dbReference type="InterPro" id="IPR054688">
    <property type="entry name" value="CD1247_N"/>
</dbReference>
<organism evidence="1 2">
    <name type="scientific">Anaerobranca gottschalkii DSM 13577</name>
    <dbReference type="NCBI Taxonomy" id="1120990"/>
    <lineage>
        <taxon>Bacteria</taxon>
        <taxon>Bacillati</taxon>
        <taxon>Bacillota</taxon>
        <taxon>Clostridia</taxon>
        <taxon>Eubacteriales</taxon>
        <taxon>Proteinivoracaceae</taxon>
        <taxon>Anaerobranca</taxon>
    </lineage>
</organism>
<reference evidence="2" key="1">
    <citation type="submission" date="2016-10" db="EMBL/GenBank/DDBJ databases">
        <authorList>
            <person name="Varghese N."/>
            <person name="Submissions S."/>
        </authorList>
    </citation>
    <scope>NUCLEOTIDE SEQUENCE [LARGE SCALE GENOMIC DNA]</scope>
    <source>
        <strain evidence="2">DSM 13577</strain>
    </source>
</reference>
<proteinExistence type="predicted"/>
<keyword evidence="2" id="KW-1185">Reference proteome</keyword>
<evidence type="ECO:0000313" key="1">
    <source>
        <dbReference type="EMBL" id="SES63007.1"/>
    </source>
</evidence>
<gene>
    <name evidence="1" type="ORF">SAMN03080614_1001107</name>
</gene>
<dbReference type="EMBL" id="FOIF01000001">
    <property type="protein sequence ID" value="SES63007.1"/>
    <property type="molecule type" value="Genomic_DNA"/>
</dbReference>
<dbReference type="AlphaFoldDB" id="A0A1H9Y2K4"/>
<dbReference type="STRING" id="1120990.SAMN03080614_1001107"/>
<evidence type="ECO:0008006" key="3">
    <source>
        <dbReference type="Google" id="ProtNLM"/>
    </source>
</evidence>
<protein>
    <recommendedName>
        <fullName evidence="3">TFIIB-type domain-containing protein</fullName>
    </recommendedName>
</protein>
<dbReference type="NCBIfam" id="NF045650">
    <property type="entry name" value="CD1247_Nterm"/>
    <property type="match status" value="1"/>
</dbReference>
<dbReference type="Proteomes" id="UP000243819">
    <property type="component" value="Unassembled WGS sequence"/>
</dbReference>
<dbReference type="RefSeq" id="WP_091347813.1">
    <property type="nucleotide sequence ID" value="NZ_FOIF01000001.1"/>
</dbReference>
<name>A0A1H9Y2K4_9FIRM</name>
<dbReference type="OrthoDB" id="2381377at2"/>